<name>A0A5J5EJY4_9PEZI</name>
<feature type="domain" description="HNH nuclease" evidence="1">
    <location>
        <begin position="81"/>
        <end position="145"/>
    </location>
</feature>
<dbReference type="OrthoDB" id="2142759at2759"/>
<dbReference type="EMBL" id="VXIS01000232">
    <property type="protein sequence ID" value="KAA8895985.1"/>
    <property type="molecule type" value="Genomic_DNA"/>
</dbReference>
<protein>
    <recommendedName>
        <fullName evidence="1">HNH nuclease domain-containing protein</fullName>
    </recommendedName>
</protein>
<organism evidence="2 3">
    <name type="scientific">Sphaerosporella brunnea</name>
    <dbReference type="NCBI Taxonomy" id="1250544"/>
    <lineage>
        <taxon>Eukaryota</taxon>
        <taxon>Fungi</taxon>
        <taxon>Dikarya</taxon>
        <taxon>Ascomycota</taxon>
        <taxon>Pezizomycotina</taxon>
        <taxon>Pezizomycetes</taxon>
        <taxon>Pezizales</taxon>
        <taxon>Pyronemataceae</taxon>
        <taxon>Sphaerosporella</taxon>
    </lineage>
</organism>
<evidence type="ECO:0000259" key="1">
    <source>
        <dbReference type="Pfam" id="PF13391"/>
    </source>
</evidence>
<evidence type="ECO:0000313" key="2">
    <source>
        <dbReference type="EMBL" id="KAA8895985.1"/>
    </source>
</evidence>
<evidence type="ECO:0000313" key="3">
    <source>
        <dbReference type="Proteomes" id="UP000326924"/>
    </source>
</evidence>
<dbReference type="Proteomes" id="UP000326924">
    <property type="component" value="Unassembled WGS sequence"/>
</dbReference>
<dbReference type="InParanoid" id="A0A5J5EJY4"/>
<accession>A0A5J5EJY4</accession>
<proteinExistence type="predicted"/>
<reference evidence="2 3" key="1">
    <citation type="submission" date="2019-09" db="EMBL/GenBank/DDBJ databases">
        <title>Draft genome of the ectomycorrhizal ascomycete Sphaerosporella brunnea.</title>
        <authorList>
            <consortium name="DOE Joint Genome Institute"/>
            <person name="Benucci G.M."/>
            <person name="Marozzi G."/>
            <person name="Antonielli L."/>
            <person name="Sanchez S."/>
            <person name="Marco P."/>
            <person name="Wang X."/>
            <person name="Falini L.B."/>
            <person name="Barry K."/>
            <person name="Haridas S."/>
            <person name="Lipzen A."/>
            <person name="Labutti K."/>
            <person name="Grigoriev I.V."/>
            <person name="Murat C."/>
            <person name="Martin F."/>
            <person name="Albertini E."/>
            <person name="Donnini D."/>
            <person name="Bonito G."/>
        </authorList>
    </citation>
    <scope>NUCLEOTIDE SEQUENCE [LARGE SCALE GENOMIC DNA]</scope>
    <source>
        <strain evidence="2 3">Sb_GMNB300</strain>
    </source>
</reference>
<keyword evidence="3" id="KW-1185">Reference proteome</keyword>
<dbReference type="Pfam" id="PF13391">
    <property type="entry name" value="HNH_2"/>
    <property type="match status" value="1"/>
</dbReference>
<sequence length="234" mass="26678">MRCPSIVLIFSTSASLNGFLTEKNFLVMLDIVLVTTASIRVSAKDTRRQFPEGGEIQVSDELVSCREDAFRNGISARDGRCVISGVVNRSAPYRWTSWEAAHIFPLEKESLWIQFNYGRWVTDMDDTVGALKINSLYNGFLLRSSVTVFGSDEDGVDGRFLDPVCRDLADPHRVSDQLLRWHFRQSVLANLRGAGEPVFEHDFPPGTDIMAEIREEPYTQEREMEFAWRFRGFV</sequence>
<dbReference type="InterPro" id="IPR003615">
    <property type="entry name" value="HNH_nuc"/>
</dbReference>
<gene>
    <name evidence="2" type="ORF">FN846DRAFT_900423</name>
</gene>
<comment type="caution">
    <text evidence="2">The sequence shown here is derived from an EMBL/GenBank/DDBJ whole genome shotgun (WGS) entry which is preliminary data.</text>
</comment>
<dbReference type="AlphaFoldDB" id="A0A5J5EJY4"/>